<accession>A0A8S2WKB7</accession>
<evidence type="ECO:0000313" key="3">
    <source>
        <dbReference type="EMBL" id="CAF4437150.1"/>
    </source>
</evidence>
<sequence length="31" mass="3640">SNSSKDDEVEDPDDENWSNYYSQEIQDSLDD</sequence>
<dbReference type="EMBL" id="CAJOBA010080018">
    <property type="protein sequence ID" value="CAF4437150.1"/>
    <property type="molecule type" value="Genomic_DNA"/>
</dbReference>
<organism evidence="3 4">
    <name type="scientific">Didymodactylos carnosus</name>
    <dbReference type="NCBI Taxonomy" id="1234261"/>
    <lineage>
        <taxon>Eukaryota</taxon>
        <taxon>Metazoa</taxon>
        <taxon>Spiralia</taxon>
        <taxon>Gnathifera</taxon>
        <taxon>Rotifera</taxon>
        <taxon>Eurotatoria</taxon>
        <taxon>Bdelloidea</taxon>
        <taxon>Philodinida</taxon>
        <taxon>Philodinidae</taxon>
        <taxon>Didymodactylos</taxon>
    </lineage>
</organism>
<protein>
    <submittedName>
        <fullName evidence="3">Uncharacterized protein</fullName>
    </submittedName>
</protein>
<feature type="compositionally biased region" description="Polar residues" evidence="1">
    <location>
        <begin position="17"/>
        <end position="31"/>
    </location>
</feature>
<dbReference type="EMBL" id="CAJNOK010055298">
    <property type="protein sequence ID" value="CAF1618946.1"/>
    <property type="molecule type" value="Genomic_DNA"/>
</dbReference>
<feature type="compositionally biased region" description="Acidic residues" evidence="1">
    <location>
        <begin position="7"/>
        <end position="16"/>
    </location>
</feature>
<feature type="non-terminal residue" evidence="3">
    <location>
        <position position="1"/>
    </location>
</feature>
<gene>
    <name evidence="2" type="ORF">OVA965_LOCUS43076</name>
    <name evidence="3" type="ORF">TMI583_LOCUS45199</name>
</gene>
<comment type="caution">
    <text evidence="3">The sequence shown here is derived from an EMBL/GenBank/DDBJ whole genome shotgun (WGS) entry which is preliminary data.</text>
</comment>
<dbReference type="Proteomes" id="UP000677228">
    <property type="component" value="Unassembled WGS sequence"/>
</dbReference>
<evidence type="ECO:0000313" key="2">
    <source>
        <dbReference type="EMBL" id="CAF1618946.1"/>
    </source>
</evidence>
<proteinExistence type="predicted"/>
<dbReference type="AlphaFoldDB" id="A0A8S2WKB7"/>
<name>A0A8S2WKB7_9BILA</name>
<feature type="region of interest" description="Disordered" evidence="1">
    <location>
        <begin position="1"/>
        <end position="31"/>
    </location>
</feature>
<dbReference type="Proteomes" id="UP000682733">
    <property type="component" value="Unassembled WGS sequence"/>
</dbReference>
<evidence type="ECO:0000256" key="1">
    <source>
        <dbReference type="SAM" id="MobiDB-lite"/>
    </source>
</evidence>
<evidence type="ECO:0000313" key="4">
    <source>
        <dbReference type="Proteomes" id="UP000682733"/>
    </source>
</evidence>
<reference evidence="3" key="1">
    <citation type="submission" date="2021-02" db="EMBL/GenBank/DDBJ databases">
        <authorList>
            <person name="Nowell W R."/>
        </authorList>
    </citation>
    <scope>NUCLEOTIDE SEQUENCE</scope>
</reference>